<keyword evidence="1" id="KW-1133">Transmembrane helix</keyword>
<evidence type="ECO:0000313" key="3">
    <source>
        <dbReference type="EMBL" id="GAA4463832.1"/>
    </source>
</evidence>
<sequence length="131" mass="14994">MQMKRIFTTDSPYTRQARFMAIAWTLLIFIGCLMPAHEIPRVDVPLADKWTHFLMFGIFSFLWLCARPAYTFRSLLILLLITVFLGCLIEYLQGMLTFLGRSMEIMDAVADAIGGLLGIVMFRLGAYFARV</sequence>
<organism evidence="3 4">
    <name type="scientific">Nemorincola caseinilytica</name>
    <dbReference type="NCBI Taxonomy" id="2054315"/>
    <lineage>
        <taxon>Bacteria</taxon>
        <taxon>Pseudomonadati</taxon>
        <taxon>Bacteroidota</taxon>
        <taxon>Chitinophagia</taxon>
        <taxon>Chitinophagales</taxon>
        <taxon>Chitinophagaceae</taxon>
        <taxon>Nemorincola</taxon>
    </lineage>
</organism>
<keyword evidence="1" id="KW-0472">Membrane</keyword>
<gene>
    <name evidence="3" type="ORF">GCM10023093_13040</name>
</gene>
<dbReference type="Proteomes" id="UP001500067">
    <property type="component" value="Unassembled WGS sequence"/>
</dbReference>
<feature type="transmembrane region" description="Helical" evidence="1">
    <location>
        <begin position="21"/>
        <end position="37"/>
    </location>
</feature>
<reference evidence="4" key="1">
    <citation type="journal article" date="2019" name="Int. J. Syst. Evol. Microbiol.">
        <title>The Global Catalogue of Microorganisms (GCM) 10K type strain sequencing project: providing services to taxonomists for standard genome sequencing and annotation.</title>
        <authorList>
            <consortium name="The Broad Institute Genomics Platform"/>
            <consortium name="The Broad Institute Genome Sequencing Center for Infectious Disease"/>
            <person name="Wu L."/>
            <person name="Ma J."/>
        </authorList>
    </citation>
    <scope>NUCLEOTIDE SEQUENCE [LARGE SCALE GENOMIC DNA]</scope>
    <source>
        <strain evidence="4">JCM 32105</strain>
    </source>
</reference>
<protein>
    <recommendedName>
        <fullName evidence="2">VanZ-like domain-containing protein</fullName>
    </recommendedName>
</protein>
<dbReference type="Pfam" id="PF04892">
    <property type="entry name" value="VanZ"/>
    <property type="match status" value="1"/>
</dbReference>
<name>A0ABP8NDY3_9BACT</name>
<dbReference type="PANTHER" id="PTHR28008:SF1">
    <property type="entry name" value="DOMAIN PROTEIN, PUTATIVE (AFU_ORTHOLOGUE AFUA_3G10980)-RELATED"/>
    <property type="match status" value="1"/>
</dbReference>
<feature type="transmembrane region" description="Helical" evidence="1">
    <location>
        <begin position="108"/>
        <end position="129"/>
    </location>
</feature>
<dbReference type="PROSITE" id="PS51257">
    <property type="entry name" value="PROKAR_LIPOPROTEIN"/>
    <property type="match status" value="1"/>
</dbReference>
<feature type="domain" description="VanZ-like" evidence="2">
    <location>
        <begin position="35"/>
        <end position="124"/>
    </location>
</feature>
<dbReference type="EMBL" id="BAABFA010000009">
    <property type="protein sequence ID" value="GAA4463832.1"/>
    <property type="molecule type" value="Genomic_DNA"/>
</dbReference>
<dbReference type="PANTHER" id="PTHR28008">
    <property type="entry name" value="DOMAIN PROTEIN, PUTATIVE (AFU_ORTHOLOGUE AFUA_3G10980)-RELATED"/>
    <property type="match status" value="1"/>
</dbReference>
<dbReference type="NCBIfam" id="NF037970">
    <property type="entry name" value="vanZ_1"/>
    <property type="match status" value="1"/>
</dbReference>
<evidence type="ECO:0000313" key="4">
    <source>
        <dbReference type="Proteomes" id="UP001500067"/>
    </source>
</evidence>
<feature type="transmembrane region" description="Helical" evidence="1">
    <location>
        <begin position="49"/>
        <end position="66"/>
    </location>
</feature>
<proteinExistence type="predicted"/>
<comment type="caution">
    <text evidence="3">The sequence shown here is derived from an EMBL/GenBank/DDBJ whole genome shotgun (WGS) entry which is preliminary data.</text>
</comment>
<keyword evidence="1" id="KW-0812">Transmembrane</keyword>
<dbReference type="InterPro" id="IPR006976">
    <property type="entry name" value="VanZ-like"/>
</dbReference>
<keyword evidence="4" id="KW-1185">Reference proteome</keyword>
<evidence type="ECO:0000256" key="1">
    <source>
        <dbReference type="SAM" id="Phobius"/>
    </source>
</evidence>
<evidence type="ECO:0000259" key="2">
    <source>
        <dbReference type="Pfam" id="PF04892"/>
    </source>
</evidence>
<accession>A0ABP8NDY3</accession>
<feature type="transmembrane region" description="Helical" evidence="1">
    <location>
        <begin position="75"/>
        <end position="96"/>
    </location>
</feature>